<dbReference type="Proteomes" id="UP000050783">
    <property type="component" value="Unassembled WGS sequence"/>
</dbReference>
<name>A0A0P1EAQ3_9RHOB</name>
<evidence type="ECO:0000313" key="1">
    <source>
        <dbReference type="EMBL" id="CUH46450.1"/>
    </source>
</evidence>
<organism evidence="1 2">
    <name type="scientific">Ruegeria atlantica</name>
    <dbReference type="NCBI Taxonomy" id="81569"/>
    <lineage>
        <taxon>Bacteria</taxon>
        <taxon>Pseudomonadati</taxon>
        <taxon>Pseudomonadota</taxon>
        <taxon>Alphaproteobacteria</taxon>
        <taxon>Rhodobacterales</taxon>
        <taxon>Roseobacteraceae</taxon>
        <taxon>Ruegeria</taxon>
    </lineage>
</organism>
<proteinExistence type="predicted"/>
<dbReference type="RefSeq" id="WP_145974843.1">
    <property type="nucleotide sequence ID" value="NZ_CYPU01000011.1"/>
</dbReference>
<protein>
    <submittedName>
        <fullName evidence="1">Uncharacterized protein</fullName>
    </submittedName>
</protein>
<accession>A0A0P1EAQ3</accession>
<dbReference type="AlphaFoldDB" id="A0A0P1EAQ3"/>
<gene>
    <name evidence="1" type="ORF">RUA4292_00616</name>
</gene>
<dbReference type="OrthoDB" id="7868976at2"/>
<dbReference type="EMBL" id="CYPU01000011">
    <property type="protein sequence ID" value="CUH46450.1"/>
    <property type="molecule type" value="Genomic_DNA"/>
</dbReference>
<sequence length="80" mass="8896">MTAPLKSLWCPGDPLPRRANRLTLQTILSHELGASIGPRFVEVLAVKSRLVGGQRVWPVDEVIRAALNDRRRVSPARDQS</sequence>
<dbReference type="GeneID" id="55496003"/>
<evidence type="ECO:0000313" key="2">
    <source>
        <dbReference type="Proteomes" id="UP000050783"/>
    </source>
</evidence>
<reference evidence="1 2" key="1">
    <citation type="submission" date="2015-09" db="EMBL/GenBank/DDBJ databases">
        <authorList>
            <consortium name="Swine Surveillance"/>
        </authorList>
    </citation>
    <scope>NUCLEOTIDE SEQUENCE [LARGE SCALE GENOMIC DNA]</scope>
    <source>
        <strain evidence="1 2">CECT 4292</strain>
    </source>
</reference>